<dbReference type="CDD" id="cd01895">
    <property type="entry name" value="EngA2"/>
    <property type="match status" value="1"/>
</dbReference>
<reference evidence="13 14" key="1">
    <citation type="submission" date="2019-08" db="EMBL/GenBank/DDBJ databases">
        <title>In-depth cultivation of the pig gut microbiome towards novel bacterial diversity and tailored functional studies.</title>
        <authorList>
            <person name="Wylensek D."/>
            <person name="Hitch T.C.A."/>
            <person name="Clavel T."/>
        </authorList>
    </citation>
    <scope>NUCLEOTIDE SEQUENCE [LARGE SCALE GENOMIC DNA]</scope>
    <source>
        <strain evidence="14">WCA-380-WT-3B3</strain>
    </source>
</reference>
<dbReference type="NCBIfam" id="TIGR03594">
    <property type="entry name" value="GTPase_EngA"/>
    <property type="match status" value="1"/>
</dbReference>
<keyword evidence="6 9" id="KW-0342">GTP-binding</keyword>
<dbReference type="EMBL" id="VUNL01000010">
    <property type="protein sequence ID" value="MSV25364.1"/>
    <property type="molecule type" value="Genomic_DNA"/>
</dbReference>
<feature type="binding site" evidence="9">
    <location>
        <begin position="57"/>
        <end position="61"/>
    </location>
    <ligand>
        <name>GTP</name>
        <dbReference type="ChEBI" id="CHEBI:37565"/>
        <label>1</label>
    </ligand>
</feature>
<name>A0A6I2UZ44_9FIRM</name>
<dbReference type="FunFam" id="3.30.300.20:FF:000004">
    <property type="entry name" value="GTPase Der"/>
    <property type="match status" value="1"/>
</dbReference>
<evidence type="ECO:0000256" key="4">
    <source>
        <dbReference type="ARBA" id="ARBA00022737"/>
    </source>
</evidence>
<dbReference type="FunFam" id="3.40.50.300:FF:000057">
    <property type="entry name" value="GTPase Der"/>
    <property type="match status" value="1"/>
</dbReference>
<dbReference type="InterPro" id="IPR015946">
    <property type="entry name" value="KH_dom-like_a/b"/>
</dbReference>
<feature type="domain" description="EngA-type G" evidence="12">
    <location>
        <begin position="177"/>
        <end position="353"/>
    </location>
</feature>
<keyword evidence="14" id="KW-1185">Reference proteome</keyword>
<dbReference type="InterPro" id="IPR003593">
    <property type="entry name" value="AAA+_ATPase"/>
</dbReference>
<dbReference type="AlphaFoldDB" id="A0A6I2UZ44"/>
<dbReference type="Gene3D" id="3.40.50.300">
    <property type="entry name" value="P-loop containing nucleotide triphosphate hydrolases"/>
    <property type="match status" value="2"/>
</dbReference>
<evidence type="ECO:0000256" key="11">
    <source>
        <dbReference type="RuleBase" id="RU004481"/>
    </source>
</evidence>
<evidence type="ECO:0000256" key="9">
    <source>
        <dbReference type="HAMAP-Rule" id="MF_00195"/>
    </source>
</evidence>
<dbReference type="InterPro" id="IPR027417">
    <property type="entry name" value="P-loop_NTPase"/>
</dbReference>
<feature type="domain" description="EngA-type G" evidence="12">
    <location>
        <begin position="4"/>
        <end position="168"/>
    </location>
</feature>
<comment type="caution">
    <text evidence="13">The sequence shown here is derived from an EMBL/GenBank/DDBJ whole genome shotgun (WGS) entry which is preliminary data.</text>
</comment>
<dbReference type="Pfam" id="PF01926">
    <property type="entry name" value="MMR_HSR1"/>
    <property type="match status" value="2"/>
</dbReference>
<keyword evidence="5 9" id="KW-0547">Nucleotide-binding</keyword>
<dbReference type="SUPFAM" id="SSF52540">
    <property type="entry name" value="P-loop containing nucleoside triphosphate hydrolases"/>
    <property type="match status" value="2"/>
</dbReference>
<dbReference type="InterPro" id="IPR016484">
    <property type="entry name" value="GTPase_Der"/>
</dbReference>
<keyword evidence="3 9" id="KW-0690">Ribosome biogenesis</keyword>
<dbReference type="InterPro" id="IPR031166">
    <property type="entry name" value="G_ENGA"/>
</dbReference>
<feature type="binding site" evidence="9">
    <location>
        <begin position="10"/>
        <end position="17"/>
    </location>
    <ligand>
        <name>GTP</name>
        <dbReference type="ChEBI" id="CHEBI:37565"/>
        <label>1</label>
    </ligand>
</feature>
<evidence type="ECO:0000256" key="1">
    <source>
        <dbReference type="ARBA" id="ARBA00008279"/>
    </source>
</evidence>
<comment type="function">
    <text evidence="8 9 11">GTPase that plays an essential role in the late steps of ribosome biogenesis.</text>
</comment>
<dbReference type="FunFam" id="3.40.50.300:FF:000040">
    <property type="entry name" value="GTPase Der"/>
    <property type="match status" value="1"/>
</dbReference>
<dbReference type="PROSITE" id="PS51712">
    <property type="entry name" value="G_ENGA"/>
    <property type="match status" value="2"/>
</dbReference>
<evidence type="ECO:0000313" key="13">
    <source>
        <dbReference type="EMBL" id="MSV25364.1"/>
    </source>
</evidence>
<dbReference type="PANTHER" id="PTHR43834:SF6">
    <property type="entry name" value="GTPASE DER"/>
    <property type="match status" value="1"/>
</dbReference>
<dbReference type="NCBIfam" id="TIGR00231">
    <property type="entry name" value="small_GTP"/>
    <property type="match status" value="2"/>
</dbReference>
<dbReference type="PRINTS" id="PR00326">
    <property type="entry name" value="GTP1OBG"/>
</dbReference>
<dbReference type="SMART" id="SM00382">
    <property type="entry name" value="AAA"/>
    <property type="match status" value="2"/>
</dbReference>
<dbReference type="RefSeq" id="WP_154621128.1">
    <property type="nucleotide sequence ID" value="NZ_VUNL01000010.1"/>
</dbReference>
<evidence type="ECO:0000256" key="3">
    <source>
        <dbReference type="ARBA" id="ARBA00022517"/>
    </source>
</evidence>
<evidence type="ECO:0000256" key="8">
    <source>
        <dbReference type="ARBA" id="ARBA00053470"/>
    </source>
</evidence>
<dbReference type="InterPro" id="IPR006073">
    <property type="entry name" value="GTP-bd"/>
</dbReference>
<sequence length="442" mass="49807">MSKPIVAIVGRPNVGKSTLFNQIGKKRISIVDDMPGVTRDRIYLDAEWLNHEFTMIDTGGIELDESDHILRSMRQQAQIAIEEADVILFLVDGRTGLTTADEEVARMLRSAKKPVVLGVNKIDSPQLAVNAYEFYQLGLGDPIALSASNAMNLGDLLDAVVAAFPQTKAEEKEEDEICIAVIGRPNVGKSSLVNQLLGEERVIVSDIAGTTRDAIDTHFVKDGNKFMLIDTAGMRRRGKIDEPVERYSVMRSLRAIDRADVVLMLIDASEGITEQDKKIAGYAHESGRGVILVVNKWDIYPDKDDKSTLRFTEELREEIGFLQYAPVLYTSALTGQRINRVTELVRYVAEQQSMRIKTSVLNDLIRDAVSVNPPPMHRGRQLKILFMTQVDIKPPKFILFVNDPELMHFSYLRFIENRLREMYGFEGTPIRLIVRARTEEDE</sequence>
<organism evidence="13 14">
    <name type="scientific">Selenomonas montiformis</name>
    <dbReference type="NCBI Taxonomy" id="2652285"/>
    <lineage>
        <taxon>Bacteria</taxon>
        <taxon>Bacillati</taxon>
        <taxon>Bacillota</taxon>
        <taxon>Negativicutes</taxon>
        <taxon>Selenomonadales</taxon>
        <taxon>Selenomonadaceae</taxon>
        <taxon>Selenomonas</taxon>
    </lineage>
</organism>
<dbReference type="GO" id="GO:0043022">
    <property type="term" value="F:ribosome binding"/>
    <property type="evidence" value="ECO:0007669"/>
    <property type="project" value="TreeGrafter"/>
</dbReference>
<dbReference type="Proteomes" id="UP000430222">
    <property type="component" value="Unassembled WGS sequence"/>
</dbReference>
<evidence type="ECO:0000256" key="2">
    <source>
        <dbReference type="ARBA" id="ARBA00020953"/>
    </source>
</evidence>
<evidence type="ECO:0000259" key="12">
    <source>
        <dbReference type="PROSITE" id="PS51712"/>
    </source>
</evidence>
<dbReference type="InterPro" id="IPR032859">
    <property type="entry name" value="KH_dom-like"/>
</dbReference>
<dbReference type="InterPro" id="IPR005225">
    <property type="entry name" value="Small_GTP-bd"/>
</dbReference>
<comment type="subunit">
    <text evidence="9">Associates with the 50S ribosomal subunit.</text>
</comment>
<comment type="similarity">
    <text evidence="1 9 10 11">Belongs to the TRAFAC class TrmE-Era-EngA-EngB-Septin-like GTPase superfamily. EngA (Der) GTPase family.</text>
</comment>
<dbReference type="GO" id="GO:0042254">
    <property type="term" value="P:ribosome biogenesis"/>
    <property type="evidence" value="ECO:0007669"/>
    <property type="project" value="UniProtKB-KW"/>
</dbReference>
<dbReference type="PANTHER" id="PTHR43834">
    <property type="entry name" value="GTPASE DER"/>
    <property type="match status" value="1"/>
</dbReference>
<protein>
    <recommendedName>
        <fullName evidence="2 9">GTPase Der</fullName>
    </recommendedName>
    <alternativeName>
        <fullName evidence="7 9">GTP-binding protein EngA</fullName>
    </alternativeName>
</protein>
<evidence type="ECO:0000313" key="14">
    <source>
        <dbReference type="Proteomes" id="UP000430222"/>
    </source>
</evidence>
<dbReference type="HAMAP" id="MF_00195">
    <property type="entry name" value="GTPase_Der"/>
    <property type="match status" value="1"/>
</dbReference>
<dbReference type="PIRSF" id="PIRSF006485">
    <property type="entry name" value="GTP-binding_EngA"/>
    <property type="match status" value="1"/>
</dbReference>
<keyword evidence="4 11" id="KW-0677">Repeat</keyword>
<feature type="binding site" evidence="9">
    <location>
        <begin position="183"/>
        <end position="190"/>
    </location>
    <ligand>
        <name>GTP</name>
        <dbReference type="ChEBI" id="CHEBI:37565"/>
        <label>2</label>
    </ligand>
</feature>
<dbReference type="Pfam" id="PF14714">
    <property type="entry name" value="KH_dom-like"/>
    <property type="match status" value="1"/>
</dbReference>
<gene>
    <name evidence="9" type="primary">der</name>
    <name evidence="13" type="ORF">FYJ78_09295</name>
</gene>
<evidence type="ECO:0000256" key="6">
    <source>
        <dbReference type="ARBA" id="ARBA00023134"/>
    </source>
</evidence>
<evidence type="ECO:0000256" key="7">
    <source>
        <dbReference type="ARBA" id="ARBA00032345"/>
    </source>
</evidence>
<evidence type="ECO:0000256" key="10">
    <source>
        <dbReference type="PROSITE-ProRule" id="PRU01049"/>
    </source>
</evidence>
<feature type="binding site" evidence="9">
    <location>
        <begin position="120"/>
        <end position="123"/>
    </location>
    <ligand>
        <name>GTP</name>
        <dbReference type="ChEBI" id="CHEBI:37565"/>
        <label>1</label>
    </ligand>
</feature>
<accession>A0A6I2UZ44</accession>
<feature type="binding site" evidence="9">
    <location>
        <begin position="230"/>
        <end position="234"/>
    </location>
    <ligand>
        <name>GTP</name>
        <dbReference type="ChEBI" id="CHEBI:37565"/>
        <label>2</label>
    </ligand>
</feature>
<dbReference type="CDD" id="cd01894">
    <property type="entry name" value="EngA1"/>
    <property type="match status" value="1"/>
</dbReference>
<proteinExistence type="inferred from homology"/>
<dbReference type="GO" id="GO:0005525">
    <property type="term" value="F:GTP binding"/>
    <property type="evidence" value="ECO:0007669"/>
    <property type="project" value="UniProtKB-UniRule"/>
</dbReference>
<feature type="binding site" evidence="9">
    <location>
        <begin position="295"/>
        <end position="298"/>
    </location>
    <ligand>
        <name>GTP</name>
        <dbReference type="ChEBI" id="CHEBI:37565"/>
        <label>2</label>
    </ligand>
</feature>
<dbReference type="Gene3D" id="3.30.300.20">
    <property type="match status" value="1"/>
</dbReference>
<evidence type="ECO:0000256" key="5">
    <source>
        <dbReference type="ARBA" id="ARBA00022741"/>
    </source>
</evidence>